<accession>A0A3E0HCH2</accession>
<gene>
    <name evidence="2" type="ORF">BCF44_11044</name>
</gene>
<feature type="compositionally biased region" description="Basic and acidic residues" evidence="1">
    <location>
        <begin position="83"/>
        <end position="109"/>
    </location>
</feature>
<dbReference type="Proteomes" id="UP000256269">
    <property type="component" value="Unassembled WGS sequence"/>
</dbReference>
<proteinExistence type="predicted"/>
<name>A0A3E0HCH2_9PSEU</name>
<evidence type="ECO:0000256" key="1">
    <source>
        <dbReference type="SAM" id="MobiDB-lite"/>
    </source>
</evidence>
<keyword evidence="3" id="KW-1185">Reference proteome</keyword>
<dbReference type="EMBL" id="QUNO01000010">
    <property type="protein sequence ID" value="REH42550.1"/>
    <property type="molecule type" value="Genomic_DNA"/>
</dbReference>
<organism evidence="2 3">
    <name type="scientific">Kutzneria buriramensis</name>
    <dbReference type="NCBI Taxonomy" id="1045776"/>
    <lineage>
        <taxon>Bacteria</taxon>
        <taxon>Bacillati</taxon>
        <taxon>Actinomycetota</taxon>
        <taxon>Actinomycetes</taxon>
        <taxon>Pseudonocardiales</taxon>
        <taxon>Pseudonocardiaceae</taxon>
        <taxon>Kutzneria</taxon>
    </lineage>
</organism>
<dbReference type="AlphaFoldDB" id="A0A3E0HCH2"/>
<comment type="caution">
    <text evidence="2">The sequence shown here is derived from an EMBL/GenBank/DDBJ whole genome shotgun (WGS) entry which is preliminary data.</text>
</comment>
<reference evidence="2 3" key="1">
    <citation type="submission" date="2018-08" db="EMBL/GenBank/DDBJ databases">
        <title>Genomic Encyclopedia of Archaeal and Bacterial Type Strains, Phase II (KMG-II): from individual species to whole genera.</title>
        <authorList>
            <person name="Goeker M."/>
        </authorList>
    </citation>
    <scope>NUCLEOTIDE SEQUENCE [LARGE SCALE GENOMIC DNA]</scope>
    <source>
        <strain evidence="2 3">DSM 45791</strain>
    </source>
</reference>
<sequence length="109" mass="12332">MDVVNDSIGLLVLFLEPVGEDRWLRPGERFRIRTDYRGDEPAFSVTYWVNDGDRAAGIENVTVWVENGGVDAEVSDVDGADVDCGHQRPEDIDRKWQANLEKAKSPEKR</sequence>
<protein>
    <submittedName>
        <fullName evidence="2">Uncharacterized protein</fullName>
    </submittedName>
</protein>
<evidence type="ECO:0000313" key="3">
    <source>
        <dbReference type="Proteomes" id="UP000256269"/>
    </source>
</evidence>
<evidence type="ECO:0000313" key="2">
    <source>
        <dbReference type="EMBL" id="REH42550.1"/>
    </source>
</evidence>
<feature type="region of interest" description="Disordered" evidence="1">
    <location>
        <begin position="76"/>
        <end position="109"/>
    </location>
</feature>